<dbReference type="Gene3D" id="1.10.510.10">
    <property type="entry name" value="Transferase(Phosphotransferase) domain 1"/>
    <property type="match status" value="1"/>
</dbReference>
<organism evidence="4 5">
    <name type="scientific">Dreissena polymorpha</name>
    <name type="common">Zebra mussel</name>
    <name type="synonym">Mytilus polymorpha</name>
    <dbReference type="NCBI Taxonomy" id="45954"/>
    <lineage>
        <taxon>Eukaryota</taxon>
        <taxon>Metazoa</taxon>
        <taxon>Spiralia</taxon>
        <taxon>Lophotrochozoa</taxon>
        <taxon>Mollusca</taxon>
        <taxon>Bivalvia</taxon>
        <taxon>Autobranchia</taxon>
        <taxon>Heteroconchia</taxon>
        <taxon>Euheterodonta</taxon>
        <taxon>Imparidentia</taxon>
        <taxon>Neoheterodontei</taxon>
        <taxon>Myida</taxon>
        <taxon>Dreissenoidea</taxon>
        <taxon>Dreissenidae</taxon>
        <taxon>Dreissena</taxon>
    </lineage>
</organism>
<dbReference type="Gene3D" id="3.40.50.300">
    <property type="entry name" value="P-loop containing nucleotide triphosphate hydrolases"/>
    <property type="match status" value="1"/>
</dbReference>
<dbReference type="PANTHER" id="PTHR26392">
    <property type="entry name" value="MITOGEN-ACTIVATED PROTEIN KINASE KINASE KINASE 7-RELATED"/>
    <property type="match status" value="1"/>
</dbReference>
<evidence type="ECO:0000313" key="4">
    <source>
        <dbReference type="EMBL" id="KAH3734362.1"/>
    </source>
</evidence>
<dbReference type="GO" id="GO:0005524">
    <property type="term" value="F:ATP binding"/>
    <property type="evidence" value="ECO:0007669"/>
    <property type="project" value="InterPro"/>
</dbReference>
<sequence>MAEDSIASVETWDLIKTTEWLEENNVSFKGIQTLEHLRDLVRATMDNTHKKHSEVYHKLHSEMDNILAKSIHMKEEIVRIYDSLLTFFERTLPVDIKTIIQKHYGMDIHQKISENKEKLLNKTCTIVVTGETSAGKSSFLNLLLGENVLPSSLLCSTRRTCEIHSIPTGSPCYFVVTMDDGSSKLHNEYYGNKENMIKDLEECVTSKDTSLRKVDIYWHVPLLGDNTHVTLVDSPGIGDNQKLSDELLNYLPDASALIFVIDSSNCGGIQDDKLGRIFSRFNSEIKDRNLFSFDPKCTMFILNKWDKLEKKIDEPDLEDAVWQNTLEKLTENLTGYSWETCMYKMSIDDAIKYRDCGMVSEKYRCMLTGLKQFVSSSLSVNARTHCRWLTQLHEDINMYLKIRLDDAKSNYEENDKKYNHASFCLSKLHKHPDCIRDDLELKCTKTCNELATKMHDHLHSLDVQAQLKRRIYIGKVKEEEIMKNKVLKQIKNLIEEEVIDLEKREQIIAKARDQLRREIHENYHILIDNLVDFEKSITNNKSEEELELSIGEKVLLRTIGIPVGIVPGTALMPIIIPAVAIKELVKKTKTTTKTPDELKDTYLNSALHNLNKDACKQYVDNKYSPQFKTMFDHISKEIPRKIKGLERLVKDKKKQRLISKEVKELYEPAIESVRIMLFELYRFNLTHISEYNIDVERVKVTRNISTSDSLIVHAARLCSDDEESEVVIKVLPDAPTKTYMKTVAVLSMLRKNDHKNVVCFIGFCYTDCMPAIESKDGISTTLQFSSPRMLAVFEMCDETLEDYVLQHKDIQCGNPNKTNQKRALQFFCTTAQSICEEMLYMHDQGHLLRFIKMNNVMMKDEQVKINPPMISSLSNNQREWPTAPELANGQYTKETDVFYFGNLLWELWYGRKASEHTCSSTEVDRRLPDLSSTHAMPEKLAQIVRQCWDTDPKQRPSLGDVISVLICLKLHGRC</sequence>
<evidence type="ECO:0000256" key="1">
    <source>
        <dbReference type="ARBA" id="ARBA00008171"/>
    </source>
</evidence>
<dbReference type="Gene3D" id="3.30.200.20">
    <property type="entry name" value="Phosphorylase Kinase, domain 1"/>
    <property type="match status" value="1"/>
</dbReference>
<dbReference type="InterPro" id="IPR001245">
    <property type="entry name" value="Ser-Thr/Tyr_kinase_cat_dom"/>
</dbReference>
<dbReference type="Pfam" id="PF07714">
    <property type="entry name" value="PK_Tyr_Ser-Thr"/>
    <property type="match status" value="1"/>
</dbReference>
<reference evidence="4" key="2">
    <citation type="submission" date="2020-11" db="EMBL/GenBank/DDBJ databases">
        <authorList>
            <person name="McCartney M.A."/>
            <person name="Auch B."/>
            <person name="Kono T."/>
            <person name="Mallez S."/>
            <person name="Becker A."/>
            <person name="Gohl D.M."/>
            <person name="Silverstein K.A.T."/>
            <person name="Koren S."/>
            <person name="Bechman K.B."/>
            <person name="Herman A."/>
            <person name="Abrahante J.E."/>
            <person name="Garbe J."/>
        </authorList>
    </citation>
    <scope>NUCLEOTIDE SEQUENCE</scope>
    <source>
        <strain evidence="4">Duluth1</strain>
        <tissue evidence="4">Whole animal</tissue>
    </source>
</reference>
<protein>
    <recommendedName>
        <fullName evidence="3">Protein kinase domain-containing protein</fullName>
    </recommendedName>
</protein>
<dbReference type="SUPFAM" id="SSF52540">
    <property type="entry name" value="P-loop containing nucleoside triphosphate hydrolases"/>
    <property type="match status" value="1"/>
</dbReference>
<proteinExistence type="inferred from homology"/>
<dbReference type="InterPro" id="IPR027417">
    <property type="entry name" value="P-loop_NTPase"/>
</dbReference>
<dbReference type="EMBL" id="JAIWYP010000011">
    <property type="protein sequence ID" value="KAH3734362.1"/>
    <property type="molecule type" value="Genomic_DNA"/>
</dbReference>
<comment type="caution">
    <text evidence="4">The sequence shown here is derived from an EMBL/GenBank/DDBJ whole genome shotgun (WGS) entry which is preliminary data.</text>
</comment>
<dbReference type="Proteomes" id="UP000828390">
    <property type="component" value="Unassembled WGS sequence"/>
</dbReference>
<evidence type="ECO:0000256" key="2">
    <source>
        <dbReference type="SAM" id="Coils"/>
    </source>
</evidence>
<comment type="similarity">
    <text evidence="1">Belongs to the protein kinase superfamily. TKL Ser/Thr protein kinase family. ROCO subfamily.</text>
</comment>
<dbReference type="InterPro" id="IPR011009">
    <property type="entry name" value="Kinase-like_dom_sf"/>
</dbReference>
<evidence type="ECO:0000313" key="5">
    <source>
        <dbReference type="Proteomes" id="UP000828390"/>
    </source>
</evidence>
<dbReference type="SUPFAM" id="SSF56112">
    <property type="entry name" value="Protein kinase-like (PK-like)"/>
    <property type="match status" value="1"/>
</dbReference>
<dbReference type="PANTHER" id="PTHR26392:SF92">
    <property type="entry name" value="PROTEIN KINASE DOMAIN-CONTAINING PROTEIN"/>
    <property type="match status" value="1"/>
</dbReference>
<feature type="domain" description="Protein kinase" evidence="3">
    <location>
        <begin position="698"/>
        <end position="968"/>
    </location>
</feature>
<dbReference type="InterPro" id="IPR000719">
    <property type="entry name" value="Prot_kinase_dom"/>
</dbReference>
<dbReference type="PROSITE" id="PS50011">
    <property type="entry name" value="PROTEIN_KINASE_DOM"/>
    <property type="match status" value="1"/>
</dbReference>
<dbReference type="Pfam" id="PF00350">
    <property type="entry name" value="Dynamin_N"/>
    <property type="match status" value="1"/>
</dbReference>
<reference evidence="4" key="1">
    <citation type="journal article" date="2019" name="bioRxiv">
        <title>The Genome of the Zebra Mussel, Dreissena polymorpha: A Resource for Invasive Species Research.</title>
        <authorList>
            <person name="McCartney M.A."/>
            <person name="Auch B."/>
            <person name="Kono T."/>
            <person name="Mallez S."/>
            <person name="Zhang Y."/>
            <person name="Obille A."/>
            <person name="Becker A."/>
            <person name="Abrahante J.E."/>
            <person name="Garbe J."/>
            <person name="Badalamenti J.P."/>
            <person name="Herman A."/>
            <person name="Mangelson H."/>
            <person name="Liachko I."/>
            <person name="Sullivan S."/>
            <person name="Sone E.D."/>
            <person name="Koren S."/>
            <person name="Silverstein K.A.T."/>
            <person name="Beckman K.B."/>
            <person name="Gohl D.M."/>
        </authorList>
    </citation>
    <scope>NUCLEOTIDE SEQUENCE</scope>
    <source>
        <strain evidence="4">Duluth1</strain>
        <tissue evidence="4">Whole animal</tissue>
    </source>
</reference>
<keyword evidence="5" id="KW-1185">Reference proteome</keyword>
<dbReference type="AlphaFoldDB" id="A0A9D4HVD7"/>
<accession>A0A9D4HVD7</accession>
<gene>
    <name evidence="4" type="ORF">DPMN_040801</name>
</gene>
<evidence type="ECO:0000259" key="3">
    <source>
        <dbReference type="PROSITE" id="PS50011"/>
    </source>
</evidence>
<dbReference type="GO" id="GO:0004672">
    <property type="term" value="F:protein kinase activity"/>
    <property type="evidence" value="ECO:0007669"/>
    <property type="project" value="InterPro"/>
</dbReference>
<feature type="coiled-coil region" evidence="2">
    <location>
        <begin position="476"/>
        <end position="521"/>
    </location>
</feature>
<dbReference type="InterPro" id="IPR045063">
    <property type="entry name" value="Dynamin_N"/>
</dbReference>
<name>A0A9D4HVD7_DREPO</name>
<keyword evidence="2" id="KW-0175">Coiled coil</keyword>